<reference evidence="2" key="2">
    <citation type="submission" date="2020-05" db="UniProtKB">
        <authorList>
            <consortium name="EnsemblMetazoa"/>
        </authorList>
    </citation>
    <scope>IDENTIFICATION</scope>
</reference>
<name>A0A084VIV4_ANOSI</name>
<dbReference type="AlphaFoldDB" id="A0A084VIV4"/>
<accession>A0A084VIV4</accession>
<gene>
    <name evidence="1" type="ORF">ZHAS_00005218</name>
</gene>
<evidence type="ECO:0000313" key="1">
    <source>
        <dbReference type="EMBL" id="KFB37898.1"/>
    </source>
</evidence>
<proteinExistence type="predicted"/>
<dbReference type="VEuPathDB" id="VectorBase:ASIS018552"/>
<evidence type="ECO:0000313" key="2">
    <source>
        <dbReference type="EnsemblMetazoa" id="ASIC005218-PA"/>
    </source>
</evidence>
<dbReference type="Proteomes" id="UP000030765">
    <property type="component" value="Unassembled WGS sequence"/>
</dbReference>
<dbReference type="EMBL" id="KE524855">
    <property type="protein sequence ID" value="KFB37898.1"/>
    <property type="molecule type" value="Genomic_DNA"/>
</dbReference>
<organism evidence="1">
    <name type="scientific">Anopheles sinensis</name>
    <name type="common">Mosquito</name>
    <dbReference type="NCBI Taxonomy" id="74873"/>
    <lineage>
        <taxon>Eukaryota</taxon>
        <taxon>Metazoa</taxon>
        <taxon>Ecdysozoa</taxon>
        <taxon>Arthropoda</taxon>
        <taxon>Hexapoda</taxon>
        <taxon>Insecta</taxon>
        <taxon>Pterygota</taxon>
        <taxon>Neoptera</taxon>
        <taxon>Endopterygota</taxon>
        <taxon>Diptera</taxon>
        <taxon>Nematocera</taxon>
        <taxon>Culicoidea</taxon>
        <taxon>Culicidae</taxon>
        <taxon>Anophelinae</taxon>
        <taxon>Anopheles</taxon>
    </lineage>
</organism>
<dbReference type="EnsemblMetazoa" id="ASIC005218-RA">
    <property type="protein sequence ID" value="ASIC005218-PA"/>
    <property type="gene ID" value="ASIC005218"/>
</dbReference>
<reference evidence="1 3" key="1">
    <citation type="journal article" date="2014" name="BMC Genomics">
        <title>Genome sequence of Anopheles sinensis provides insight into genetics basis of mosquito competence for malaria parasites.</title>
        <authorList>
            <person name="Zhou D."/>
            <person name="Zhang D."/>
            <person name="Ding G."/>
            <person name="Shi L."/>
            <person name="Hou Q."/>
            <person name="Ye Y."/>
            <person name="Xu Y."/>
            <person name="Zhou H."/>
            <person name="Xiong C."/>
            <person name="Li S."/>
            <person name="Yu J."/>
            <person name="Hong S."/>
            <person name="Yu X."/>
            <person name="Zou P."/>
            <person name="Chen C."/>
            <person name="Chang X."/>
            <person name="Wang W."/>
            <person name="Lv Y."/>
            <person name="Sun Y."/>
            <person name="Ma L."/>
            <person name="Shen B."/>
            <person name="Zhu C."/>
        </authorList>
    </citation>
    <scope>NUCLEOTIDE SEQUENCE [LARGE SCALE GENOMIC DNA]</scope>
</reference>
<dbReference type="EMBL" id="ATLV01013410">
    <property type="status" value="NOT_ANNOTATED_CDS"/>
    <property type="molecule type" value="Genomic_DNA"/>
</dbReference>
<protein>
    <submittedName>
        <fullName evidence="1 2">Phosphatidylserine synthase 1 isoform X3</fullName>
    </submittedName>
</protein>
<sequence length="162" mass="17572">MSATWRTVPPGTGSGGARRIYQPMASTIRPSTGTVIRPHRSMGWTGFPAALSVLLLLLSTAVNAVGAEGQELERPGDDYYASAVRDIVTKCINRCPDQVSAVGKITESMPGDKNPAPMCALMALEHLPNSSEQVFRMFQVNNSTWNCRQIIPILDPSTARDR</sequence>
<evidence type="ECO:0000313" key="3">
    <source>
        <dbReference type="Proteomes" id="UP000030765"/>
    </source>
</evidence>
<keyword evidence="3" id="KW-1185">Reference proteome</keyword>
<dbReference type="VEuPathDB" id="VectorBase:ASIC005218"/>